<evidence type="ECO:0000256" key="4">
    <source>
        <dbReference type="ARBA" id="ARBA00022598"/>
    </source>
</evidence>
<dbReference type="EC" id="6.3.2.2" evidence="3 10"/>
<dbReference type="InterPro" id="IPR004308">
    <property type="entry name" value="GCS"/>
</dbReference>
<evidence type="ECO:0000256" key="7">
    <source>
        <dbReference type="ARBA" id="ARBA00022840"/>
    </source>
</evidence>
<dbReference type="Gene3D" id="3.30.590.50">
    <property type="match status" value="3"/>
</dbReference>
<comment type="catalytic activity">
    <reaction evidence="10">
        <text>L-cysteine + L-glutamate + ATP = gamma-L-glutamyl-L-cysteine + ADP + phosphate + H(+)</text>
        <dbReference type="Rhea" id="RHEA:13285"/>
        <dbReference type="ChEBI" id="CHEBI:15378"/>
        <dbReference type="ChEBI" id="CHEBI:29985"/>
        <dbReference type="ChEBI" id="CHEBI:30616"/>
        <dbReference type="ChEBI" id="CHEBI:35235"/>
        <dbReference type="ChEBI" id="CHEBI:43474"/>
        <dbReference type="ChEBI" id="CHEBI:58173"/>
        <dbReference type="ChEBI" id="CHEBI:456216"/>
        <dbReference type="EC" id="6.3.2.2"/>
    </reaction>
</comment>
<comment type="pathway">
    <text evidence="1 10">Sulfur metabolism; glutathione biosynthesis; glutathione from L-cysteine and L-glutamate: step 1/2.</text>
</comment>
<dbReference type="AlphaFoldDB" id="A0A132NTN1"/>
<evidence type="ECO:0000256" key="6">
    <source>
        <dbReference type="ARBA" id="ARBA00022741"/>
    </source>
</evidence>
<keyword evidence="7 10" id="KW-0067">ATP-binding</keyword>
<dbReference type="SUPFAM" id="SSF55931">
    <property type="entry name" value="Glutamine synthetase/guanido kinase"/>
    <property type="match status" value="1"/>
</dbReference>
<comment type="caution">
    <text evidence="11">The sequence shown here is derived from an EMBL/GenBank/DDBJ whole genome shotgun (WGS) entry which is preliminary data.</text>
</comment>
<evidence type="ECO:0000313" key="12">
    <source>
        <dbReference type="Proteomes" id="UP000070089"/>
    </source>
</evidence>
<evidence type="ECO:0000313" key="11">
    <source>
        <dbReference type="EMBL" id="KWX13430.1"/>
    </source>
</evidence>
<keyword evidence="6 10" id="KW-0547">Nucleotide-binding</keyword>
<dbReference type="OrthoDB" id="7939818at2759"/>
<evidence type="ECO:0000256" key="2">
    <source>
        <dbReference type="ARBA" id="ARBA00008100"/>
    </source>
</evidence>
<evidence type="ECO:0000256" key="10">
    <source>
        <dbReference type="RuleBase" id="RU367135"/>
    </source>
</evidence>
<sequence>MKHSKSEDEFFSLAELASETRLKIYKLATQQFSYQYCTNVDKSGDPCLWGNELESILLKKNHKNIYTLSINHCYENLAKFSDKLTLMPEFARFILEFIPNTPFDEKLGGVHLKCNEYIKNVTRLFNTAELEGFTILLGTCHPLFGQDFLINADRFSSQTSNQLEQLKSKMLEYVSNNGRYRTLVSNLLLRRGSVPWTNVFSSSGDKYYLPGPLFGMGLCGMHVTIQSANMEGSRFLYDALQPLCPFFLALSASTSVMGGILLGSDTRMRYLSEAMEDRPLHECSGKCLTRYGVTGVYIANHPANIPLLNDLEYCPSELDNIPDLLQAIGNDVKISSYVQSILSHFPLVISKDVLASRNGDIDSSCWEQVHSLVWPSCRWKLPPLNSPKGGLGWRTEIRCMEMQFSVAENVAYALLAVLLSCAIRDMGLLFYIPQSFILQDMSLAEKCNAIINEKFWVRDIFFDLHVEETLDIHLQTSSFSKQCRPLVVDAFSSETKLALENRRRFANLKSLGDDANLDAWCPKDICTCSENNSSDFHLIRLTGKELMCGSARYPGLLPVLTMYVNACFESGADNMSADDVDYIHSVLSYLADRATGTIPTCATAVRNLVQDIYTHRINSPTESRTDELSEIEAQVVVNYMLGARRLSLDSLREYYSSSYQGQHP</sequence>
<dbReference type="EMBL" id="JXTI01000069">
    <property type="protein sequence ID" value="KWX13430.1"/>
    <property type="molecule type" value="Genomic_DNA"/>
</dbReference>
<gene>
    <name evidence="11" type="ORF">QR46_2552</name>
</gene>
<keyword evidence="5 10" id="KW-0317">Glutathione biosynthesis</keyword>
<dbReference type="Proteomes" id="UP000070089">
    <property type="component" value="Unassembled WGS sequence"/>
</dbReference>
<name>A0A132NTN1_GIAIN</name>
<dbReference type="VEuPathDB" id="GiardiaDB:QR46_2552"/>
<evidence type="ECO:0000256" key="1">
    <source>
        <dbReference type="ARBA" id="ARBA00005006"/>
    </source>
</evidence>
<protein>
    <recommendedName>
        <fullName evidence="3 10">Glutamate--cysteine ligase</fullName>
        <ecNumber evidence="3 10">6.3.2.2</ecNumber>
    </recommendedName>
    <alternativeName>
        <fullName evidence="9 10">Gamma-ECS</fullName>
    </alternativeName>
    <alternativeName>
        <fullName evidence="8 10">Gamma-glutamylcysteine synthetase</fullName>
    </alternativeName>
</protein>
<dbReference type="GO" id="GO:0006750">
    <property type="term" value="P:glutathione biosynthetic process"/>
    <property type="evidence" value="ECO:0007669"/>
    <property type="project" value="UniProtKB-UniRule"/>
</dbReference>
<dbReference type="UniPathway" id="UPA00142">
    <property type="reaction ID" value="UER00209"/>
</dbReference>
<proteinExistence type="inferred from homology"/>
<dbReference type="PANTHER" id="PTHR11164:SF0">
    <property type="entry name" value="GLUTAMATE--CYSTEINE LIGASE CATALYTIC SUBUNIT"/>
    <property type="match status" value="1"/>
</dbReference>
<evidence type="ECO:0000256" key="5">
    <source>
        <dbReference type="ARBA" id="ARBA00022684"/>
    </source>
</evidence>
<evidence type="ECO:0000256" key="8">
    <source>
        <dbReference type="ARBA" id="ARBA00030585"/>
    </source>
</evidence>
<dbReference type="PANTHER" id="PTHR11164">
    <property type="entry name" value="GLUTAMATE CYSTEINE LIGASE"/>
    <property type="match status" value="1"/>
</dbReference>
<comment type="similarity">
    <text evidence="2 10">Belongs to the glutamate--cysteine ligase type 3 family.</text>
</comment>
<accession>A0A132NTN1</accession>
<dbReference type="Pfam" id="PF03074">
    <property type="entry name" value="GCS"/>
    <property type="match status" value="1"/>
</dbReference>
<evidence type="ECO:0000256" key="3">
    <source>
        <dbReference type="ARBA" id="ARBA00012220"/>
    </source>
</evidence>
<dbReference type="GO" id="GO:0004357">
    <property type="term" value="F:glutamate-cysteine ligase activity"/>
    <property type="evidence" value="ECO:0007669"/>
    <property type="project" value="UniProtKB-UniRule"/>
</dbReference>
<organism evidence="11 12">
    <name type="scientific">Giardia duodenalis assemblage B</name>
    <dbReference type="NCBI Taxonomy" id="1394984"/>
    <lineage>
        <taxon>Eukaryota</taxon>
        <taxon>Metamonada</taxon>
        <taxon>Diplomonadida</taxon>
        <taxon>Hexamitidae</taxon>
        <taxon>Giardiinae</taxon>
        <taxon>Giardia</taxon>
    </lineage>
</organism>
<dbReference type="GO" id="GO:0005524">
    <property type="term" value="F:ATP binding"/>
    <property type="evidence" value="ECO:0007669"/>
    <property type="project" value="UniProtKB-UniRule"/>
</dbReference>
<reference evidence="11 12" key="1">
    <citation type="journal article" date="2015" name="Mol. Biochem. Parasitol.">
        <title>Identification of polymorphic genes for use in assemblage B genotyping assays through comparative genomics of multiple assemblage B Giardia duodenalis isolates.</title>
        <authorList>
            <person name="Wielinga C."/>
            <person name="Thompson R.C."/>
            <person name="Monis P."/>
            <person name="Ryan U."/>
        </authorList>
    </citation>
    <scope>NUCLEOTIDE SEQUENCE [LARGE SCALE GENOMIC DNA]</scope>
    <source>
        <strain evidence="11 12">BAH15c1</strain>
    </source>
</reference>
<keyword evidence="4 10" id="KW-0436">Ligase</keyword>
<evidence type="ECO:0000256" key="9">
    <source>
        <dbReference type="ARBA" id="ARBA00032122"/>
    </source>
</evidence>
<dbReference type="InterPro" id="IPR014746">
    <property type="entry name" value="Gln_synth/guanido_kin_cat_dom"/>
</dbReference>